<dbReference type="GO" id="GO:0009279">
    <property type="term" value="C:cell outer membrane"/>
    <property type="evidence" value="ECO:0007669"/>
    <property type="project" value="TreeGrafter"/>
</dbReference>
<evidence type="ECO:0000313" key="2">
    <source>
        <dbReference type="Proteomes" id="UP000490535"/>
    </source>
</evidence>
<dbReference type="GO" id="GO:0009297">
    <property type="term" value="P:pilus assembly"/>
    <property type="evidence" value="ECO:0007669"/>
    <property type="project" value="InterPro"/>
</dbReference>
<dbReference type="PANTHER" id="PTHR30451">
    <property type="entry name" value="OUTER MEMBRANE USHER PROTEIN"/>
    <property type="match status" value="1"/>
</dbReference>
<organism evidence="1 2">
    <name type="scientific">Acinetobacter bereziniae</name>
    <name type="common">Acinetobacter genomosp. 10</name>
    <dbReference type="NCBI Taxonomy" id="106648"/>
    <lineage>
        <taxon>Bacteria</taxon>
        <taxon>Pseudomonadati</taxon>
        <taxon>Pseudomonadota</taxon>
        <taxon>Gammaproteobacteria</taxon>
        <taxon>Moraxellales</taxon>
        <taxon>Moraxellaceae</taxon>
        <taxon>Acinetobacter</taxon>
    </lineage>
</organism>
<sequence>MGKDQTDLPNIEDYYNLKNAKKGRFQANITHSFGDYGSLFLSGNQQTYWNTDKKDEWVQAGYSNSWKTLNYSFAVSRNKYSGSQLTDTLYTMNLSFPLEKVLAKANFTDNPIQNSYASVSST</sequence>
<comment type="caution">
    <text evidence="1">The sequence shown here is derived from an EMBL/GenBank/DDBJ whole genome shotgun (WGS) entry which is preliminary data.</text>
</comment>
<dbReference type="Proteomes" id="UP000490535">
    <property type="component" value="Unassembled WGS sequence"/>
</dbReference>
<accession>A0A833PKY6</accession>
<evidence type="ECO:0000313" key="1">
    <source>
        <dbReference type="EMBL" id="KAF1028231.1"/>
    </source>
</evidence>
<reference evidence="2" key="1">
    <citation type="journal article" date="2020" name="MBio">
        <title>Horizontal gene transfer to a defensive symbiont with a reduced genome amongst a multipartite beetle microbiome.</title>
        <authorList>
            <person name="Waterworth S.C."/>
            <person name="Florez L.V."/>
            <person name="Rees E.R."/>
            <person name="Hertweck C."/>
            <person name="Kaltenpoth M."/>
            <person name="Kwan J.C."/>
        </authorList>
    </citation>
    <scope>NUCLEOTIDE SEQUENCE [LARGE SCALE GENOMIC DNA]</scope>
</reference>
<name>A0A833PKY6_ACIBZ</name>
<proteinExistence type="predicted"/>
<dbReference type="InterPro" id="IPR000015">
    <property type="entry name" value="Fimb_usher"/>
</dbReference>
<dbReference type="AlphaFoldDB" id="A0A833PKY6"/>
<dbReference type="PANTHER" id="PTHR30451:SF21">
    <property type="entry name" value="FIMBRIAL USHER DOMAIN-CONTAINING PROTEIN YDET-RELATED"/>
    <property type="match status" value="1"/>
</dbReference>
<gene>
    <name evidence="1" type="primary">sfmD_2</name>
    <name evidence="1" type="ORF">GAK29_00111</name>
</gene>
<protein>
    <submittedName>
        <fullName evidence="1">Outer membrane usher protein SfmD</fullName>
    </submittedName>
</protein>
<dbReference type="GO" id="GO:0015473">
    <property type="term" value="F:fimbrial usher porin activity"/>
    <property type="evidence" value="ECO:0007669"/>
    <property type="project" value="InterPro"/>
</dbReference>
<dbReference type="Pfam" id="PF00577">
    <property type="entry name" value="Usher"/>
    <property type="match status" value="1"/>
</dbReference>
<dbReference type="EMBL" id="WNDP01000002">
    <property type="protein sequence ID" value="KAF1028231.1"/>
    <property type="molecule type" value="Genomic_DNA"/>
</dbReference>